<sequence>MNSPRILPTNNQDISELPLSSSTSESEYLNSGDRVSQNADRSHKDSETRALIPDGSKSGRKVRTETPLPKTPIFILSLIIFSEPINSTVLLPFVYFMVRDFGVSKDEKQIGRYAGLIASSFFFSQFCFSIFWGYMSDKFGRRPILLIGLVGNIITSILFGISRSLIWAIASRSACGMLN</sequence>
<keyword evidence="10" id="KW-1185">Reference proteome</keyword>
<feature type="compositionally biased region" description="Low complexity" evidence="6">
    <location>
        <begin position="15"/>
        <end position="31"/>
    </location>
</feature>
<dbReference type="SUPFAM" id="SSF103473">
    <property type="entry name" value="MFS general substrate transporter"/>
    <property type="match status" value="1"/>
</dbReference>
<feature type="domain" description="Major facilitator superfamily (MFS) profile" evidence="8">
    <location>
        <begin position="72"/>
        <end position="179"/>
    </location>
</feature>
<keyword evidence="3 7" id="KW-0812">Transmembrane</keyword>
<feature type="non-terminal residue" evidence="9">
    <location>
        <position position="179"/>
    </location>
</feature>
<comment type="subcellular location">
    <subcellularLocation>
        <location evidence="1">Membrane</location>
        <topology evidence="1">Multi-pass membrane protein</topology>
    </subcellularLocation>
</comment>
<reference evidence="9" key="1">
    <citation type="submission" date="2021-06" db="EMBL/GenBank/DDBJ databases">
        <authorList>
            <person name="Kallberg Y."/>
            <person name="Tangrot J."/>
            <person name="Rosling A."/>
        </authorList>
    </citation>
    <scope>NUCLEOTIDE SEQUENCE</scope>
    <source>
        <strain evidence="9">CL551</strain>
    </source>
</reference>
<proteinExistence type="predicted"/>
<evidence type="ECO:0000256" key="5">
    <source>
        <dbReference type="ARBA" id="ARBA00023136"/>
    </source>
</evidence>
<dbReference type="GO" id="GO:0022857">
    <property type="term" value="F:transmembrane transporter activity"/>
    <property type="evidence" value="ECO:0007669"/>
    <property type="project" value="InterPro"/>
</dbReference>
<dbReference type="PROSITE" id="PS50850">
    <property type="entry name" value="MFS"/>
    <property type="match status" value="1"/>
</dbReference>
<feature type="transmembrane region" description="Helical" evidence="7">
    <location>
        <begin position="144"/>
        <end position="170"/>
    </location>
</feature>
<feature type="transmembrane region" description="Helical" evidence="7">
    <location>
        <begin position="110"/>
        <end position="132"/>
    </location>
</feature>
<dbReference type="EMBL" id="CAJVPV010030260">
    <property type="protein sequence ID" value="CAG8740432.1"/>
    <property type="molecule type" value="Genomic_DNA"/>
</dbReference>
<dbReference type="InterPro" id="IPR036259">
    <property type="entry name" value="MFS_trans_sf"/>
</dbReference>
<accession>A0A9N9IJZ9</accession>
<evidence type="ECO:0000259" key="8">
    <source>
        <dbReference type="PROSITE" id="PS50850"/>
    </source>
</evidence>
<dbReference type="InterPro" id="IPR020846">
    <property type="entry name" value="MFS_dom"/>
</dbReference>
<dbReference type="Pfam" id="PF07690">
    <property type="entry name" value="MFS_1"/>
    <property type="match status" value="1"/>
</dbReference>
<keyword evidence="2" id="KW-0813">Transport</keyword>
<evidence type="ECO:0000256" key="1">
    <source>
        <dbReference type="ARBA" id="ARBA00004141"/>
    </source>
</evidence>
<dbReference type="Proteomes" id="UP000789342">
    <property type="component" value="Unassembled WGS sequence"/>
</dbReference>
<dbReference type="PANTHER" id="PTHR23504:SF15">
    <property type="entry name" value="MAJOR FACILITATOR SUPERFAMILY (MFS) PROFILE DOMAIN-CONTAINING PROTEIN"/>
    <property type="match status" value="1"/>
</dbReference>
<keyword evidence="4 7" id="KW-1133">Transmembrane helix</keyword>
<evidence type="ECO:0000256" key="3">
    <source>
        <dbReference type="ARBA" id="ARBA00022692"/>
    </source>
</evidence>
<dbReference type="PANTHER" id="PTHR23504">
    <property type="entry name" value="MAJOR FACILITATOR SUPERFAMILY DOMAIN-CONTAINING PROTEIN 10"/>
    <property type="match status" value="1"/>
</dbReference>
<evidence type="ECO:0000256" key="7">
    <source>
        <dbReference type="SAM" id="Phobius"/>
    </source>
</evidence>
<gene>
    <name evidence="9" type="ORF">AMORRO_LOCUS14678</name>
</gene>
<organism evidence="9 10">
    <name type="scientific">Acaulospora morrowiae</name>
    <dbReference type="NCBI Taxonomy" id="94023"/>
    <lineage>
        <taxon>Eukaryota</taxon>
        <taxon>Fungi</taxon>
        <taxon>Fungi incertae sedis</taxon>
        <taxon>Mucoromycota</taxon>
        <taxon>Glomeromycotina</taxon>
        <taxon>Glomeromycetes</taxon>
        <taxon>Diversisporales</taxon>
        <taxon>Acaulosporaceae</taxon>
        <taxon>Acaulospora</taxon>
    </lineage>
</organism>
<protein>
    <submittedName>
        <fullName evidence="9">6868_t:CDS:1</fullName>
    </submittedName>
</protein>
<dbReference type="InterPro" id="IPR011701">
    <property type="entry name" value="MFS"/>
</dbReference>
<feature type="transmembrane region" description="Helical" evidence="7">
    <location>
        <begin position="73"/>
        <end position="98"/>
    </location>
</feature>
<dbReference type="AlphaFoldDB" id="A0A9N9IJZ9"/>
<evidence type="ECO:0000256" key="2">
    <source>
        <dbReference type="ARBA" id="ARBA00022448"/>
    </source>
</evidence>
<dbReference type="OrthoDB" id="2448875at2759"/>
<evidence type="ECO:0000313" key="10">
    <source>
        <dbReference type="Proteomes" id="UP000789342"/>
    </source>
</evidence>
<name>A0A9N9IJZ9_9GLOM</name>
<evidence type="ECO:0000313" key="9">
    <source>
        <dbReference type="EMBL" id="CAG8740432.1"/>
    </source>
</evidence>
<dbReference type="Gene3D" id="1.20.1250.20">
    <property type="entry name" value="MFS general substrate transporter like domains"/>
    <property type="match status" value="1"/>
</dbReference>
<evidence type="ECO:0000256" key="4">
    <source>
        <dbReference type="ARBA" id="ARBA00022989"/>
    </source>
</evidence>
<keyword evidence="5 7" id="KW-0472">Membrane</keyword>
<evidence type="ECO:0000256" key="6">
    <source>
        <dbReference type="SAM" id="MobiDB-lite"/>
    </source>
</evidence>
<comment type="caution">
    <text evidence="9">The sequence shown here is derived from an EMBL/GenBank/DDBJ whole genome shotgun (WGS) entry which is preliminary data.</text>
</comment>
<feature type="compositionally biased region" description="Polar residues" evidence="6">
    <location>
        <begin position="1"/>
        <end position="14"/>
    </location>
</feature>
<dbReference type="GO" id="GO:0016020">
    <property type="term" value="C:membrane"/>
    <property type="evidence" value="ECO:0007669"/>
    <property type="project" value="UniProtKB-SubCell"/>
</dbReference>
<feature type="region of interest" description="Disordered" evidence="6">
    <location>
        <begin position="1"/>
        <end position="64"/>
    </location>
</feature>